<dbReference type="Gene3D" id="2.70.150.10">
    <property type="entry name" value="Calcium-transporting ATPase, cytoplasmic transduction domain A"/>
    <property type="match status" value="1"/>
</dbReference>
<dbReference type="InterPro" id="IPR059000">
    <property type="entry name" value="ATPase_P-type_domA"/>
</dbReference>
<dbReference type="Gene3D" id="3.40.1110.10">
    <property type="entry name" value="Calcium-transporting ATPase, cytoplasmic domain N"/>
    <property type="match status" value="1"/>
</dbReference>
<accession>A0A931CQY1</accession>
<dbReference type="Pfam" id="PF00122">
    <property type="entry name" value="E1-E2_ATPase"/>
    <property type="match status" value="1"/>
</dbReference>
<dbReference type="NCBIfam" id="TIGR01511">
    <property type="entry name" value="ATPase-IB1_Cu"/>
    <property type="match status" value="1"/>
</dbReference>
<dbReference type="InterPro" id="IPR023299">
    <property type="entry name" value="ATPase_P-typ_cyto_dom_N"/>
</dbReference>
<dbReference type="InterPro" id="IPR044492">
    <property type="entry name" value="P_typ_ATPase_HD_dom"/>
</dbReference>
<dbReference type="NCBIfam" id="TIGR01494">
    <property type="entry name" value="ATPase_P-type"/>
    <property type="match status" value="1"/>
</dbReference>
<comment type="subcellular location">
    <subcellularLocation>
        <location evidence="10">Cell membrane</location>
    </subcellularLocation>
    <subcellularLocation>
        <location evidence="1">Endomembrane system</location>
        <topology evidence="1">Multi-pass membrane protein</topology>
    </subcellularLocation>
</comment>
<dbReference type="InterPro" id="IPR018303">
    <property type="entry name" value="ATPase_P-typ_P_site"/>
</dbReference>
<dbReference type="GO" id="GO:0016887">
    <property type="term" value="F:ATP hydrolysis activity"/>
    <property type="evidence" value="ECO:0007669"/>
    <property type="project" value="InterPro"/>
</dbReference>
<dbReference type="EMBL" id="JACCQK010000213">
    <property type="protein sequence ID" value="MBG0779123.1"/>
    <property type="molecule type" value="Genomic_DNA"/>
</dbReference>
<keyword evidence="4 10" id="KW-0479">Metal-binding</keyword>
<keyword evidence="10" id="KW-1003">Cell membrane</keyword>
<dbReference type="SFLD" id="SFLDF00027">
    <property type="entry name" value="p-type_atpase"/>
    <property type="match status" value="1"/>
</dbReference>
<feature type="transmembrane region" description="Helical" evidence="10">
    <location>
        <begin position="466"/>
        <end position="487"/>
    </location>
</feature>
<dbReference type="InterPro" id="IPR023214">
    <property type="entry name" value="HAD_sf"/>
</dbReference>
<dbReference type="SUPFAM" id="SSF56784">
    <property type="entry name" value="HAD-like"/>
    <property type="match status" value="1"/>
</dbReference>
<feature type="transmembrane region" description="Helical" evidence="10">
    <location>
        <begin position="95"/>
        <end position="117"/>
    </location>
</feature>
<dbReference type="SUPFAM" id="SSF81653">
    <property type="entry name" value="Calcium ATPase, transduction domain A"/>
    <property type="match status" value="1"/>
</dbReference>
<keyword evidence="6 10" id="KW-0067">ATP-binding</keyword>
<dbReference type="GO" id="GO:0005524">
    <property type="term" value="F:ATP binding"/>
    <property type="evidence" value="ECO:0007669"/>
    <property type="project" value="UniProtKB-UniRule"/>
</dbReference>
<proteinExistence type="inferred from homology"/>
<keyword evidence="7" id="KW-1278">Translocase</keyword>
<dbReference type="SUPFAM" id="SSF81665">
    <property type="entry name" value="Calcium ATPase, transmembrane domain M"/>
    <property type="match status" value="1"/>
</dbReference>
<keyword evidence="5 10" id="KW-0547">Nucleotide-binding</keyword>
<dbReference type="GO" id="GO:0005886">
    <property type="term" value="C:plasma membrane"/>
    <property type="evidence" value="ECO:0007669"/>
    <property type="project" value="UniProtKB-SubCell"/>
</dbReference>
<dbReference type="SFLD" id="SFLDG00002">
    <property type="entry name" value="C1.7:_P-type_atpase_like"/>
    <property type="match status" value="1"/>
</dbReference>
<dbReference type="PANTHER" id="PTHR43520:SF8">
    <property type="entry name" value="P-TYPE CU(+) TRANSPORTER"/>
    <property type="match status" value="1"/>
</dbReference>
<dbReference type="AlphaFoldDB" id="A0A931CQY1"/>
<organism evidence="12 13">
    <name type="scientific">Desulfotignum balticum</name>
    <dbReference type="NCBI Taxonomy" id="115781"/>
    <lineage>
        <taxon>Bacteria</taxon>
        <taxon>Pseudomonadati</taxon>
        <taxon>Thermodesulfobacteriota</taxon>
        <taxon>Desulfobacteria</taxon>
        <taxon>Desulfobacterales</taxon>
        <taxon>Desulfobacteraceae</taxon>
        <taxon>Desulfotignum</taxon>
    </lineage>
</organism>
<evidence type="ECO:0000313" key="13">
    <source>
        <dbReference type="Proteomes" id="UP000706172"/>
    </source>
</evidence>
<comment type="caution">
    <text evidence="12">The sequence shown here is derived from an EMBL/GenBank/DDBJ whole genome shotgun (WGS) entry which is preliminary data.</text>
</comment>
<evidence type="ECO:0000256" key="9">
    <source>
        <dbReference type="ARBA" id="ARBA00023136"/>
    </source>
</evidence>
<evidence type="ECO:0000256" key="8">
    <source>
        <dbReference type="ARBA" id="ARBA00022989"/>
    </source>
</evidence>
<dbReference type="PRINTS" id="PR00119">
    <property type="entry name" value="CATATPASE"/>
</dbReference>
<dbReference type="SFLD" id="SFLDS00003">
    <property type="entry name" value="Haloacid_Dehalogenase"/>
    <property type="match status" value="1"/>
</dbReference>
<dbReference type="GO" id="GO:0043682">
    <property type="term" value="F:P-type divalent copper transporter activity"/>
    <property type="evidence" value="ECO:0007669"/>
    <property type="project" value="TreeGrafter"/>
</dbReference>
<dbReference type="Gene3D" id="3.40.50.1000">
    <property type="entry name" value="HAD superfamily/HAD-like"/>
    <property type="match status" value="1"/>
</dbReference>
<gene>
    <name evidence="12" type="ORF">H0S81_04275</name>
</gene>
<feature type="transmembrane region" description="Helical" evidence="10">
    <location>
        <begin position="438"/>
        <end position="460"/>
    </location>
</feature>
<protein>
    <submittedName>
        <fullName evidence="12">Heavy metal translocating P-type ATPase</fullName>
    </submittedName>
</protein>
<dbReference type="GO" id="GO:0055070">
    <property type="term" value="P:copper ion homeostasis"/>
    <property type="evidence" value="ECO:0007669"/>
    <property type="project" value="TreeGrafter"/>
</dbReference>
<dbReference type="InterPro" id="IPR008250">
    <property type="entry name" value="ATPase_P-typ_transduc_dom_A_sf"/>
</dbReference>
<dbReference type="PANTHER" id="PTHR43520">
    <property type="entry name" value="ATP7, ISOFORM B"/>
    <property type="match status" value="1"/>
</dbReference>
<dbReference type="FunFam" id="2.70.150.10:FF:000002">
    <property type="entry name" value="Copper-transporting ATPase 1, putative"/>
    <property type="match status" value="1"/>
</dbReference>
<evidence type="ECO:0000256" key="3">
    <source>
        <dbReference type="ARBA" id="ARBA00022692"/>
    </source>
</evidence>
<evidence type="ECO:0000256" key="6">
    <source>
        <dbReference type="ARBA" id="ARBA00022840"/>
    </source>
</evidence>
<dbReference type="GO" id="GO:0012505">
    <property type="term" value="C:endomembrane system"/>
    <property type="evidence" value="ECO:0007669"/>
    <property type="project" value="UniProtKB-SubCell"/>
</dbReference>
<feature type="non-terminal residue" evidence="12">
    <location>
        <position position="1"/>
    </location>
</feature>
<evidence type="ECO:0000256" key="1">
    <source>
        <dbReference type="ARBA" id="ARBA00004127"/>
    </source>
</evidence>
<reference evidence="12" key="1">
    <citation type="submission" date="2020-07" db="EMBL/GenBank/DDBJ databases">
        <title>Severe corrosion of carbon steel in oil field produced water can be linked to methanogenic archaea containing a special type of NiFe hydrogenase.</title>
        <authorList>
            <person name="Lahme S."/>
            <person name="Mand J."/>
            <person name="Longwell J."/>
            <person name="Smith R."/>
            <person name="Enning D."/>
        </authorList>
    </citation>
    <scope>NUCLEOTIDE SEQUENCE</scope>
    <source>
        <strain evidence="12">MIC098Bin6</strain>
    </source>
</reference>
<name>A0A931CQY1_9BACT</name>
<dbReference type="InterPro" id="IPR027256">
    <property type="entry name" value="P-typ_ATPase_IB"/>
</dbReference>
<sequence>KKGDKVAVKPGEKIPTDGVIAEGRTSIDESMVTGESRQVEKTTGDEVIGGSINGDSAIDVEIQKTGGDTYLSQVVDMVKKAQESKSKAQNTADRAAFWLTIIALTAGGITLGAWLGAGREFVFSLERMVTVMVITCPHALGMAVPLVVAVSTAMAAKKGLLIRDRTAFEKAKNLDVVVFDKTGTLTEGQFGVSDILNFGSLSEEEILTLAAGLESRSEHSIAKGIVGAAKDRNIDIPDPENFEAIPGKGAKAKVAGQKIKMVSPGFLKEHDLAVEKSHQNKLDQLADEGKTLVYLLKDDQIEAALALEDVIRESAKKAVSGLQNMGIKVMMLTGDSAAVAKTVADQLNLDDYMAEILPDEKSDQIKKIRQDNKRVAMVGDGVNDAPALAEADVGIAIGAGTDVAMEAADIVLVHSDPRDVTAVIKLSRATYRKMVQNLWWAVGYNAVAIPLAAGVLYPFYQFLLPPAAGAVVMSLSTVIVAVNAKLLST</sequence>
<keyword evidence="8 10" id="KW-1133">Transmembrane helix</keyword>
<evidence type="ECO:0000256" key="4">
    <source>
        <dbReference type="ARBA" id="ARBA00022723"/>
    </source>
</evidence>
<dbReference type="InterPro" id="IPR001757">
    <property type="entry name" value="P_typ_ATPase"/>
</dbReference>
<dbReference type="GO" id="GO:0005507">
    <property type="term" value="F:copper ion binding"/>
    <property type="evidence" value="ECO:0007669"/>
    <property type="project" value="TreeGrafter"/>
</dbReference>
<dbReference type="InterPro" id="IPR036412">
    <property type="entry name" value="HAD-like_sf"/>
</dbReference>
<dbReference type="PROSITE" id="PS00154">
    <property type="entry name" value="ATPASE_E1_E2"/>
    <property type="match status" value="1"/>
</dbReference>
<evidence type="ECO:0000259" key="11">
    <source>
        <dbReference type="Pfam" id="PF00122"/>
    </source>
</evidence>
<keyword evidence="3 10" id="KW-0812">Transmembrane</keyword>
<evidence type="ECO:0000256" key="10">
    <source>
        <dbReference type="RuleBase" id="RU362081"/>
    </source>
</evidence>
<feature type="domain" description="P-type ATPase A" evidence="11">
    <location>
        <begin position="2"/>
        <end position="78"/>
    </location>
</feature>
<evidence type="ECO:0000256" key="5">
    <source>
        <dbReference type="ARBA" id="ARBA00022741"/>
    </source>
</evidence>
<evidence type="ECO:0000256" key="2">
    <source>
        <dbReference type="ARBA" id="ARBA00006024"/>
    </source>
</evidence>
<keyword evidence="9 10" id="KW-0472">Membrane</keyword>
<dbReference type="InterPro" id="IPR023298">
    <property type="entry name" value="ATPase_P-typ_TM_dom_sf"/>
</dbReference>
<comment type="similarity">
    <text evidence="2 10">Belongs to the cation transport ATPase (P-type) (TC 3.A.3) family. Type IB subfamily.</text>
</comment>
<dbReference type="NCBIfam" id="TIGR01525">
    <property type="entry name" value="ATPase-IB_hvy"/>
    <property type="match status" value="1"/>
</dbReference>
<feature type="transmembrane region" description="Helical" evidence="10">
    <location>
        <begin position="129"/>
        <end position="156"/>
    </location>
</feature>
<evidence type="ECO:0000313" key="12">
    <source>
        <dbReference type="EMBL" id="MBG0779123.1"/>
    </source>
</evidence>
<evidence type="ECO:0000256" key="7">
    <source>
        <dbReference type="ARBA" id="ARBA00022967"/>
    </source>
</evidence>
<dbReference type="Pfam" id="PF00702">
    <property type="entry name" value="Hydrolase"/>
    <property type="match status" value="1"/>
</dbReference>
<dbReference type="Proteomes" id="UP000706172">
    <property type="component" value="Unassembled WGS sequence"/>
</dbReference>